<keyword evidence="3" id="KW-1185">Reference proteome</keyword>
<dbReference type="EMBL" id="AP012057">
    <property type="protein sequence ID" value="BAN03405.1"/>
    <property type="molecule type" value="Genomic_DNA"/>
</dbReference>
<evidence type="ECO:0000313" key="3">
    <source>
        <dbReference type="Proteomes" id="UP000011863"/>
    </source>
</evidence>
<protein>
    <recommendedName>
        <fullName evidence="4">Right handed beta helix domain-containing protein</fullName>
    </recommendedName>
</protein>
<reference evidence="2 3" key="1">
    <citation type="journal article" date="2013" name="Int. J. Syst. Evol. Microbiol.">
        <title>Ilumatobacter nonamiense sp. nov. and Ilumatobacter coccineum sp. nov., isolated from seashore sand.</title>
        <authorList>
            <person name="Matsumoto A."/>
            <person name="Kasai H."/>
            <person name="Matsuo Y."/>
            <person name="Shizuri Y."/>
            <person name="Ichikawa N."/>
            <person name="Fujita N."/>
            <person name="Omura S."/>
            <person name="Takahashi Y."/>
        </authorList>
    </citation>
    <scope>NUCLEOTIDE SEQUENCE [LARGE SCALE GENOMIC DNA]</scope>
    <source>
        <strain evidence="3">NBRC 103263 / KCTC 29153 / YM16-304</strain>
    </source>
</reference>
<evidence type="ECO:0000313" key="2">
    <source>
        <dbReference type="EMBL" id="BAN03405.1"/>
    </source>
</evidence>
<dbReference type="SUPFAM" id="SSF51126">
    <property type="entry name" value="Pectin lyase-like"/>
    <property type="match status" value="1"/>
</dbReference>
<dbReference type="NCBIfam" id="TIGR04214">
    <property type="entry name" value="CSLREA_Nterm"/>
    <property type="match status" value="1"/>
</dbReference>
<dbReference type="OrthoDB" id="262125at2"/>
<proteinExistence type="predicted"/>
<dbReference type="InterPro" id="IPR026457">
    <property type="entry name" value="CSLREA_Nterm"/>
</dbReference>
<organism evidence="2 3">
    <name type="scientific">Ilumatobacter coccineus (strain NBRC 103263 / KCTC 29153 / YM16-304)</name>
    <dbReference type="NCBI Taxonomy" id="1313172"/>
    <lineage>
        <taxon>Bacteria</taxon>
        <taxon>Bacillati</taxon>
        <taxon>Actinomycetota</taxon>
        <taxon>Acidimicrobiia</taxon>
        <taxon>Acidimicrobiales</taxon>
        <taxon>Ilumatobacteraceae</taxon>
        <taxon>Ilumatobacter</taxon>
    </lineage>
</organism>
<name>A0A6C7EEC3_ILUCY</name>
<sequence>MGRRWSQRRRRETGSLPSRVMVAERVASPRRSASGRRGGAARARAALVAGLVFASVGVAAHTNPTIEAAGIVFVVDSTADDVDAAPGDGICDTGTGGATPVCTLRAALDEADARPGHDTIEFAIPGPGPHRLDPASMYPRIDDPAGVTIDGYSQPGASPNTLATGTDAVLMIEIRGRGPDAIDGFDIRSANNVITGVSMFDFVRHIRIFGSAAHDNRVVGNFLGTDASATFGQVARQTNANAVHIERGASANRIGMPGAANRNLFAGNADKGVAMFDSGTQFNLVQNNLFGLTPDGSARLTNWGHGIDINFNASYNVVGGWNPGEGNVVAGSELSGIEISHNVGTGVTTGNQVVNNLIGTVPDGSAAPIYAGNREFGINFEGKPRCADSCPVDISGNLAAGNVVVGSNADVMFWKGANDNLVVDNIIGVLADGSPAESSAATTWGVLIQAGAFDNRVERNTIAGVPRGVMIKPDNDFPSECLASDVVCPEDASFPTYGNTLSRNSIRDIGPGLGIDLSAGGFSSGPDDPPTADVQGGIAIPVVTEVTTDALTATTCAGCTVEVFVTPTPACTGCFEAYGRGERWVADGTADAAGDVTVTFRSDPVDAYVVLAGSQVAIHTTDAAGNTSEHSLRHTVTAGLIAPPASPTTTISPGSSTSMVSLPPTTMAPTTTTTTLVSASMFMIRGPASADVRAVRCTLDGTC</sequence>
<gene>
    <name evidence="2" type="ORF">YM304_30910</name>
</gene>
<dbReference type="KEGG" id="aym:YM304_30910"/>
<feature type="region of interest" description="Disordered" evidence="1">
    <location>
        <begin position="642"/>
        <end position="666"/>
    </location>
</feature>
<accession>A0A6C7EEC3</accession>
<evidence type="ECO:0008006" key="4">
    <source>
        <dbReference type="Google" id="ProtNLM"/>
    </source>
</evidence>
<dbReference type="AlphaFoldDB" id="A0A6C7EEC3"/>
<dbReference type="Proteomes" id="UP000011863">
    <property type="component" value="Chromosome"/>
</dbReference>
<dbReference type="InterPro" id="IPR011050">
    <property type="entry name" value="Pectin_lyase_fold/virulence"/>
</dbReference>
<evidence type="ECO:0000256" key="1">
    <source>
        <dbReference type="SAM" id="MobiDB-lite"/>
    </source>
</evidence>